<organism evidence="1 2">
    <name type="scientific">Candidatus Raskinella chloraquaticus</name>
    <dbReference type="NCBI Taxonomy" id="1951219"/>
    <lineage>
        <taxon>Bacteria</taxon>
        <taxon>Pseudomonadati</taxon>
        <taxon>Pseudomonadota</taxon>
        <taxon>Alphaproteobacteria</taxon>
        <taxon>Hyphomicrobiales</taxon>
        <taxon>Phreatobacteraceae</taxon>
        <taxon>Candidatus Raskinella</taxon>
    </lineage>
</organism>
<name>A0A1W9HUW1_9HYPH</name>
<dbReference type="SUPFAM" id="SSF51556">
    <property type="entry name" value="Metallo-dependent hydrolases"/>
    <property type="match status" value="1"/>
</dbReference>
<dbReference type="PANTHER" id="PTHR43135:SF3">
    <property type="entry name" value="ALPHA-D-RIBOSE 1-METHYLPHOSPHONATE 5-TRIPHOSPHATE DIPHOSPHATASE"/>
    <property type="match status" value="1"/>
</dbReference>
<evidence type="ECO:0000313" key="2">
    <source>
        <dbReference type="Proteomes" id="UP000192872"/>
    </source>
</evidence>
<dbReference type="GO" id="GO:0016810">
    <property type="term" value="F:hydrolase activity, acting on carbon-nitrogen (but not peptide) bonds"/>
    <property type="evidence" value="ECO:0007669"/>
    <property type="project" value="InterPro"/>
</dbReference>
<dbReference type="GO" id="GO:0019700">
    <property type="term" value="P:organic phosphonate catabolic process"/>
    <property type="evidence" value="ECO:0007669"/>
    <property type="project" value="InterPro"/>
</dbReference>
<dbReference type="PANTHER" id="PTHR43135">
    <property type="entry name" value="ALPHA-D-RIBOSE 1-METHYLPHOSPHONATE 5-TRIPHOSPHATE DIPHOSPHATASE"/>
    <property type="match status" value="1"/>
</dbReference>
<dbReference type="SUPFAM" id="SSF51338">
    <property type="entry name" value="Composite domain of metallo-dependent hydrolases"/>
    <property type="match status" value="1"/>
</dbReference>
<sequence length="381" mass="41514">MTETTLTNAMLVLDDEIIHGTLCLKDGKIADMQPGGSRAAGAIDCDGDFVAPGLIEMHTDNLERHFMPRPKVFWPDGLSAALAHDAQMAAAGVTTVYDAICAGVLDTGKDYRKHLFGRMIEAIETGQFGGHFRIDHKLHLRCELTNPDLMEEIEPHADRPLLELVSLMDHTPGTRQFRKIEHLITYAKGQGDRTDQQIDHDLKLRMDEGPAYVNANWPRVVDLFANRQVPLASHDDTTAEHIDMAADAGCTISEFPTTEEAAREARARGMATVAGAPNVVRGGSHSGNVAASDLARLGLLDALSSDYVPSSLLQAVGELHRALGQSMATAMSYVTWRAADMLRLTDRGRLKPGLRADIVRFRFVGTTPVVRGLYSAGVRAL</sequence>
<dbReference type="STRING" id="1827387.A4S15_12255"/>
<protein>
    <submittedName>
        <fullName evidence="1">Phosphonate metabolism protein PhnM</fullName>
    </submittedName>
</protein>
<dbReference type="InterPro" id="IPR032466">
    <property type="entry name" value="Metal_Hydrolase"/>
</dbReference>
<evidence type="ECO:0000313" key="1">
    <source>
        <dbReference type="EMBL" id="OQW51198.1"/>
    </source>
</evidence>
<dbReference type="NCBIfam" id="NF011990">
    <property type="entry name" value="PRK15446.2-6"/>
    <property type="match status" value="1"/>
</dbReference>
<dbReference type="EMBL" id="LWDL01000021">
    <property type="protein sequence ID" value="OQW51198.1"/>
    <property type="molecule type" value="Genomic_DNA"/>
</dbReference>
<dbReference type="InterPro" id="IPR051781">
    <property type="entry name" value="Metallo-dep_Hydrolase"/>
</dbReference>
<dbReference type="InterPro" id="IPR012696">
    <property type="entry name" value="PhnM"/>
</dbReference>
<reference evidence="1 2" key="1">
    <citation type="journal article" date="2017" name="Water Res.">
        <title>Comammox in drinking water systems.</title>
        <authorList>
            <person name="Wang Y."/>
            <person name="Ma L."/>
            <person name="Mao Y."/>
            <person name="Jiang X."/>
            <person name="Xia Y."/>
            <person name="Yu K."/>
            <person name="Li B."/>
            <person name="Zhang T."/>
        </authorList>
    </citation>
    <scope>NUCLEOTIDE SEQUENCE [LARGE SCALE GENOMIC DNA]</scope>
    <source>
        <strain evidence="1">SG_bin8</strain>
    </source>
</reference>
<dbReference type="InterPro" id="IPR011059">
    <property type="entry name" value="Metal-dep_hydrolase_composite"/>
</dbReference>
<gene>
    <name evidence="1" type="ORF">A4S15_12255</name>
</gene>
<dbReference type="NCBIfam" id="TIGR02318">
    <property type="entry name" value="phosphono_phnM"/>
    <property type="match status" value="1"/>
</dbReference>
<dbReference type="PIRSF" id="PIRSF038971">
    <property type="entry name" value="PhnM"/>
    <property type="match status" value="1"/>
</dbReference>
<proteinExistence type="predicted"/>
<dbReference type="RefSeq" id="WP_376801570.1">
    <property type="nucleotide sequence ID" value="NZ_DBNB01000022.1"/>
</dbReference>
<comment type="caution">
    <text evidence="1">The sequence shown here is derived from an EMBL/GenBank/DDBJ whole genome shotgun (WGS) entry which is preliminary data.</text>
</comment>
<dbReference type="NCBIfam" id="NF011984">
    <property type="entry name" value="PRK15446.1-5"/>
    <property type="match status" value="1"/>
</dbReference>
<accession>A0A1W9HUW1</accession>
<dbReference type="Proteomes" id="UP000192872">
    <property type="component" value="Unassembled WGS sequence"/>
</dbReference>
<dbReference type="Gene3D" id="2.30.40.10">
    <property type="entry name" value="Urease, subunit C, domain 1"/>
    <property type="match status" value="1"/>
</dbReference>
<dbReference type="Gene3D" id="3.20.20.140">
    <property type="entry name" value="Metal-dependent hydrolases"/>
    <property type="match status" value="2"/>
</dbReference>
<dbReference type="AlphaFoldDB" id="A0A1W9HUW1"/>